<dbReference type="InterPro" id="IPR028989">
    <property type="entry name" value="RimP_N"/>
</dbReference>
<dbReference type="EMBL" id="VFRP01000003">
    <property type="protein sequence ID" value="TPE52744.1"/>
    <property type="molecule type" value="Genomic_DNA"/>
</dbReference>
<dbReference type="Proteomes" id="UP000319255">
    <property type="component" value="Unassembled WGS sequence"/>
</dbReference>
<dbReference type="InterPro" id="IPR003728">
    <property type="entry name" value="Ribosome_maturation_RimP"/>
</dbReference>
<dbReference type="Gene3D" id="3.30.300.70">
    <property type="entry name" value="RimP-like superfamily, N-terminal"/>
    <property type="match status" value="1"/>
</dbReference>
<evidence type="ECO:0000256" key="2">
    <source>
        <dbReference type="ARBA" id="ARBA00022517"/>
    </source>
</evidence>
<evidence type="ECO:0000259" key="5">
    <source>
        <dbReference type="Pfam" id="PF02576"/>
    </source>
</evidence>
<dbReference type="GO" id="GO:0000028">
    <property type="term" value="P:ribosomal small subunit assembly"/>
    <property type="evidence" value="ECO:0007669"/>
    <property type="project" value="TreeGrafter"/>
</dbReference>
<proteinExistence type="inferred from homology"/>
<reference evidence="7 8" key="1">
    <citation type="submission" date="2019-06" db="EMBL/GenBank/DDBJ databases">
        <title>A novel bacterium of genus Amaricoccus, isolated from marine sediment.</title>
        <authorList>
            <person name="Huang H."/>
            <person name="Mo K."/>
            <person name="Hu Y."/>
        </authorList>
    </citation>
    <scope>NUCLEOTIDE SEQUENCE [LARGE SCALE GENOMIC DNA]</scope>
    <source>
        <strain evidence="7 8">HB172011</strain>
    </source>
</reference>
<feature type="domain" description="Ribosome maturation factor RimP C-terminal" evidence="6">
    <location>
        <begin position="124"/>
        <end position="188"/>
    </location>
</feature>
<sequence length="244" mass="26816">MGRFTTGNSHGPLARFFVPGAPARSPRLEESDLADLVAKAAIDRRLAAIVAPTIEGLGFELVRIRLMSGKRAILQIMAERPEGWIEVDDCARISRAVSAVLDVEDPISGEYTLEVSSPGIDRPLTRLKDFERYADYEVKLETSELIDGRRRFKGVLRGVEDHEVLIEIPEGVIGLEFDWLSDAKLVLTDELIAESLAARKEQGFSEDIDAADFDEIETEDTEAGEDGADGPAGAITSDEDEDKR</sequence>
<dbReference type="PANTHER" id="PTHR33867:SF1">
    <property type="entry name" value="RIBOSOME MATURATION FACTOR RIMP"/>
    <property type="match status" value="1"/>
</dbReference>
<evidence type="ECO:0000256" key="3">
    <source>
        <dbReference type="HAMAP-Rule" id="MF_01077"/>
    </source>
</evidence>
<dbReference type="InterPro" id="IPR035956">
    <property type="entry name" value="RimP_N_sf"/>
</dbReference>
<evidence type="ECO:0000256" key="4">
    <source>
        <dbReference type="SAM" id="MobiDB-lite"/>
    </source>
</evidence>
<dbReference type="OrthoDB" id="9805006at2"/>
<dbReference type="Pfam" id="PF02576">
    <property type="entry name" value="RimP_N"/>
    <property type="match status" value="1"/>
</dbReference>
<name>A0A501WX63_9RHOB</name>
<feature type="compositionally biased region" description="Acidic residues" evidence="4">
    <location>
        <begin position="207"/>
        <end position="228"/>
    </location>
</feature>
<dbReference type="GO" id="GO:0005829">
    <property type="term" value="C:cytosol"/>
    <property type="evidence" value="ECO:0007669"/>
    <property type="project" value="TreeGrafter"/>
</dbReference>
<keyword evidence="8" id="KW-1185">Reference proteome</keyword>
<protein>
    <recommendedName>
        <fullName evidence="3">Ribosome maturation factor RimP</fullName>
    </recommendedName>
</protein>
<evidence type="ECO:0000259" key="6">
    <source>
        <dbReference type="Pfam" id="PF17384"/>
    </source>
</evidence>
<organism evidence="7 8">
    <name type="scientific">Amaricoccus solimangrovi</name>
    <dbReference type="NCBI Taxonomy" id="2589815"/>
    <lineage>
        <taxon>Bacteria</taxon>
        <taxon>Pseudomonadati</taxon>
        <taxon>Pseudomonadota</taxon>
        <taxon>Alphaproteobacteria</taxon>
        <taxon>Rhodobacterales</taxon>
        <taxon>Paracoccaceae</taxon>
        <taxon>Amaricoccus</taxon>
    </lineage>
</organism>
<evidence type="ECO:0000313" key="8">
    <source>
        <dbReference type="Proteomes" id="UP000319255"/>
    </source>
</evidence>
<dbReference type="Gene3D" id="2.30.30.180">
    <property type="entry name" value="Ribosome maturation factor RimP, C-terminal domain"/>
    <property type="match status" value="1"/>
</dbReference>
<dbReference type="AlphaFoldDB" id="A0A501WX63"/>
<feature type="region of interest" description="Disordered" evidence="4">
    <location>
        <begin position="207"/>
        <end position="244"/>
    </location>
</feature>
<gene>
    <name evidence="3 7" type="primary">rimP</name>
    <name evidence="7" type="ORF">FJM51_06110</name>
</gene>
<keyword evidence="1 3" id="KW-0963">Cytoplasm</keyword>
<evidence type="ECO:0000313" key="7">
    <source>
        <dbReference type="EMBL" id="TPE52744.1"/>
    </source>
</evidence>
<comment type="subcellular location">
    <subcellularLocation>
        <location evidence="3">Cytoplasm</location>
    </subcellularLocation>
</comment>
<accession>A0A501WX63</accession>
<dbReference type="SUPFAM" id="SSF75420">
    <property type="entry name" value="YhbC-like, N-terminal domain"/>
    <property type="match status" value="1"/>
</dbReference>
<comment type="caution">
    <text evidence="7">The sequence shown here is derived from an EMBL/GenBank/DDBJ whole genome shotgun (WGS) entry which is preliminary data.</text>
</comment>
<dbReference type="InterPro" id="IPR036847">
    <property type="entry name" value="RimP_C_sf"/>
</dbReference>
<dbReference type="HAMAP" id="MF_01077">
    <property type="entry name" value="RimP"/>
    <property type="match status" value="1"/>
</dbReference>
<dbReference type="NCBIfam" id="NF000932">
    <property type="entry name" value="PRK00092.2-5"/>
    <property type="match status" value="1"/>
</dbReference>
<dbReference type="InterPro" id="IPR028998">
    <property type="entry name" value="RimP_C"/>
</dbReference>
<dbReference type="SUPFAM" id="SSF74942">
    <property type="entry name" value="YhbC-like, C-terminal domain"/>
    <property type="match status" value="1"/>
</dbReference>
<dbReference type="CDD" id="cd01734">
    <property type="entry name" value="YlxS_C"/>
    <property type="match status" value="1"/>
</dbReference>
<keyword evidence="2 3" id="KW-0690">Ribosome biogenesis</keyword>
<comment type="similarity">
    <text evidence="3">Belongs to the RimP family.</text>
</comment>
<dbReference type="Pfam" id="PF17384">
    <property type="entry name" value="DUF150_C"/>
    <property type="match status" value="1"/>
</dbReference>
<dbReference type="FunFam" id="3.30.300.70:FF:000001">
    <property type="entry name" value="Ribosome maturation factor RimP"/>
    <property type="match status" value="1"/>
</dbReference>
<comment type="function">
    <text evidence="3">Required for maturation of 30S ribosomal subunits.</text>
</comment>
<evidence type="ECO:0000256" key="1">
    <source>
        <dbReference type="ARBA" id="ARBA00022490"/>
    </source>
</evidence>
<dbReference type="GO" id="GO:0006412">
    <property type="term" value="P:translation"/>
    <property type="evidence" value="ECO:0007669"/>
    <property type="project" value="TreeGrafter"/>
</dbReference>
<dbReference type="PANTHER" id="PTHR33867">
    <property type="entry name" value="RIBOSOME MATURATION FACTOR RIMP"/>
    <property type="match status" value="1"/>
</dbReference>
<feature type="domain" description="Ribosome maturation factor RimP N-terminal" evidence="5">
    <location>
        <begin position="49"/>
        <end position="121"/>
    </location>
</feature>